<dbReference type="EC" id="1.-.-.-" evidence="4"/>
<dbReference type="GO" id="GO:0016491">
    <property type="term" value="F:oxidoreductase activity"/>
    <property type="evidence" value="ECO:0007669"/>
    <property type="project" value="UniProtKB-KW"/>
</dbReference>
<reference evidence="4 5" key="1">
    <citation type="submission" date="2017-10" db="EMBL/GenBank/DDBJ databases">
        <authorList>
            <consortium name="Urmite Genomes"/>
        </authorList>
    </citation>
    <scope>NUCLEOTIDE SEQUENCE [LARGE SCALE GENOMIC DNA]</scope>
    <source>
        <strain evidence="4 5">FB-527</strain>
    </source>
</reference>
<dbReference type="InterPro" id="IPR012349">
    <property type="entry name" value="Split_barrel_FMN-bd"/>
</dbReference>
<dbReference type="EMBL" id="OCTY01000002">
    <property type="protein sequence ID" value="SOJ53930.1"/>
    <property type="molecule type" value="Genomic_DNA"/>
</dbReference>
<evidence type="ECO:0000256" key="1">
    <source>
        <dbReference type="ARBA" id="ARBA00008710"/>
    </source>
</evidence>
<comment type="catalytic activity">
    <reaction evidence="3">
        <text>oxidized coenzyme F420-(gamma-L-Glu)(n) + a quinol + H(+) = reduced coenzyme F420-(gamma-L-Glu)(n) + a quinone</text>
        <dbReference type="Rhea" id="RHEA:39663"/>
        <dbReference type="Rhea" id="RHEA-COMP:12939"/>
        <dbReference type="Rhea" id="RHEA-COMP:14378"/>
        <dbReference type="ChEBI" id="CHEBI:15378"/>
        <dbReference type="ChEBI" id="CHEBI:24646"/>
        <dbReference type="ChEBI" id="CHEBI:132124"/>
        <dbReference type="ChEBI" id="CHEBI:133980"/>
        <dbReference type="ChEBI" id="CHEBI:139511"/>
    </reaction>
</comment>
<keyword evidence="5" id="KW-1185">Reference proteome</keyword>
<evidence type="ECO:0000256" key="3">
    <source>
        <dbReference type="ARBA" id="ARBA00049106"/>
    </source>
</evidence>
<proteinExistence type="inferred from homology"/>
<keyword evidence="2 4" id="KW-0560">Oxidoreductase</keyword>
<dbReference type="Pfam" id="PF04075">
    <property type="entry name" value="F420H2_quin_red"/>
    <property type="match status" value="1"/>
</dbReference>
<dbReference type="GO" id="GO:0070967">
    <property type="term" value="F:coenzyme F420 binding"/>
    <property type="evidence" value="ECO:0007669"/>
    <property type="project" value="TreeGrafter"/>
</dbReference>
<dbReference type="RefSeq" id="WP_260860980.1">
    <property type="nucleotide sequence ID" value="NZ_OCTY01000002.1"/>
</dbReference>
<evidence type="ECO:0000256" key="2">
    <source>
        <dbReference type="ARBA" id="ARBA00023002"/>
    </source>
</evidence>
<name>A0A7Z7II28_9MYCO</name>
<gene>
    <name evidence="4" type="primary">ddn_1</name>
    <name evidence="4" type="ORF">MSIMFB_01428</name>
</gene>
<dbReference type="Gene3D" id="2.30.110.10">
    <property type="entry name" value="Electron Transport, Fmn-binding Protein, Chain A"/>
    <property type="match status" value="1"/>
</dbReference>
<comment type="similarity">
    <text evidence="1">Belongs to the F420H(2)-dependent quinone reductase family.</text>
</comment>
<dbReference type="PANTHER" id="PTHR39428:SF3">
    <property type="entry name" value="DEAZAFLAVIN-DEPENDENT NITROREDUCTASE"/>
    <property type="match status" value="1"/>
</dbReference>
<dbReference type="Proteomes" id="UP000554965">
    <property type="component" value="Unassembled WGS sequence"/>
</dbReference>
<sequence length="184" mass="20441">MNDIERSSHTGATVNGLYGLYVRMMQWLGHYRWFSLYVKHVGSKFDRALLRVTRGRLSALGSALPTMLLTTTGNKTGKQRTVPVFYVLDGKNVVAACENLGLEAASSWPKNLRSDPRARIEIEGTAASYLARPATQEETDRNMPSLIAMWPAHDTYLKRGGARYVFVFEPVDVTTPMEATVATA</sequence>
<dbReference type="PANTHER" id="PTHR39428">
    <property type="entry name" value="F420H(2)-DEPENDENT QUINONE REDUCTASE RV1261C"/>
    <property type="match status" value="1"/>
</dbReference>
<comment type="caution">
    <text evidence="4">The sequence shown here is derived from an EMBL/GenBank/DDBJ whole genome shotgun (WGS) entry which is preliminary data.</text>
</comment>
<dbReference type="NCBIfam" id="TIGR00026">
    <property type="entry name" value="hi_GC_TIGR00026"/>
    <property type="match status" value="1"/>
</dbReference>
<dbReference type="GO" id="GO:0005886">
    <property type="term" value="C:plasma membrane"/>
    <property type="evidence" value="ECO:0007669"/>
    <property type="project" value="TreeGrafter"/>
</dbReference>
<protein>
    <submittedName>
        <fullName evidence="4">Deazaflavin-dependent nitroreductase</fullName>
        <ecNumber evidence="4">1.-.-.-</ecNumber>
    </submittedName>
</protein>
<dbReference type="AlphaFoldDB" id="A0A7Z7II28"/>
<dbReference type="InterPro" id="IPR004378">
    <property type="entry name" value="F420H2_quin_Rdtase"/>
</dbReference>
<evidence type="ECO:0000313" key="5">
    <source>
        <dbReference type="Proteomes" id="UP000554965"/>
    </source>
</evidence>
<evidence type="ECO:0000313" key="4">
    <source>
        <dbReference type="EMBL" id="SOJ53930.1"/>
    </source>
</evidence>
<organism evidence="4 5">
    <name type="scientific">Mycobacterium simulans</name>
    <dbReference type="NCBI Taxonomy" id="627089"/>
    <lineage>
        <taxon>Bacteria</taxon>
        <taxon>Bacillati</taxon>
        <taxon>Actinomycetota</taxon>
        <taxon>Actinomycetes</taxon>
        <taxon>Mycobacteriales</taxon>
        <taxon>Mycobacteriaceae</taxon>
        <taxon>Mycobacterium</taxon>
    </lineage>
</organism>
<accession>A0A7Z7II28</accession>